<dbReference type="SUPFAM" id="SSF141457">
    <property type="entry name" value="BH3618-like"/>
    <property type="match status" value="1"/>
</dbReference>
<dbReference type="PANTHER" id="PTHR39190:SF1">
    <property type="entry name" value="FLAGELLAR ASSEMBLY FACTOR FLIW"/>
    <property type="match status" value="1"/>
</dbReference>
<keyword evidence="4 5" id="KW-0143">Chaperone</keyword>
<keyword evidence="6" id="KW-0282">Flagellum</keyword>
<evidence type="ECO:0000256" key="3">
    <source>
        <dbReference type="ARBA" id="ARBA00022845"/>
    </source>
</evidence>
<dbReference type="GO" id="GO:0006417">
    <property type="term" value="P:regulation of translation"/>
    <property type="evidence" value="ECO:0007669"/>
    <property type="project" value="UniProtKB-KW"/>
</dbReference>
<evidence type="ECO:0000313" key="7">
    <source>
        <dbReference type="Proteomes" id="UP000031662"/>
    </source>
</evidence>
<dbReference type="PANTHER" id="PTHR39190">
    <property type="entry name" value="FLAGELLAR ASSEMBLY FACTOR FLIW"/>
    <property type="match status" value="1"/>
</dbReference>
<keyword evidence="6" id="KW-0969">Cilium</keyword>
<dbReference type="RefSeq" id="WP_001105858.1">
    <property type="nucleotide sequence ID" value="NZ_AP014523.1"/>
</dbReference>
<dbReference type="EMBL" id="AP014523">
    <property type="protein sequence ID" value="BAO97165.1"/>
    <property type="molecule type" value="Genomic_DNA"/>
</dbReference>
<evidence type="ECO:0000256" key="5">
    <source>
        <dbReference type="HAMAP-Rule" id="MF_01185"/>
    </source>
</evidence>
<keyword evidence="1 5" id="KW-0963">Cytoplasm</keyword>
<evidence type="ECO:0000256" key="4">
    <source>
        <dbReference type="ARBA" id="ARBA00023186"/>
    </source>
</evidence>
<comment type="similarity">
    <text evidence="5">Belongs to the FliW family.</text>
</comment>
<proteinExistence type="inferred from homology"/>
<dbReference type="NCBIfam" id="NF009791">
    <property type="entry name" value="PRK13283.1"/>
    <property type="match status" value="1"/>
</dbReference>
<comment type="function">
    <text evidence="5">Acts as an anti-CsrA protein, binds CsrA and prevents it from repressing translation of its target genes, one of which is flagellin. Binds to flagellin and participates in the assembly of the flagellum.</text>
</comment>
<dbReference type="HAMAP" id="MF_01185">
    <property type="entry name" value="FliW"/>
    <property type="match status" value="1"/>
</dbReference>
<dbReference type="Proteomes" id="UP000031662">
    <property type="component" value="Chromosome"/>
</dbReference>
<accession>A0A060PRH6</accession>
<evidence type="ECO:0000313" key="6">
    <source>
        <dbReference type="EMBL" id="BAO97165.1"/>
    </source>
</evidence>
<sequence>MNYFLKAPILGFEHINEVRLEKIDSLFSRLVSQTNSPMALDMVLVNPYCLREYSFVIPKYIELLLELDSHSKVEVYCVVVLQKNLEDSMVNFLAPLVFNSKNGFGAQVALSMMDYPDFGFRDPLKSFVIQERERA</sequence>
<name>A0A060PRH6_HELPX</name>
<keyword evidence="2 5" id="KW-1005">Bacterial flagellum biogenesis</keyword>
<dbReference type="GO" id="GO:0044780">
    <property type="term" value="P:bacterial-type flagellum assembly"/>
    <property type="evidence" value="ECO:0007669"/>
    <property type="project" value="UniProtKB-UniRule"/>
</dbReference>
<evidence type="ECO:0000256" key="1">
    <source>
        <dbReference type="ARBA" id="ARBA00022490"/>
    </source>
</evidence>
<evidence type="ECO:0000256" key="2">
    <source>
        <dbReference type="ARBA" id="ARBA00022795"/>
    </source>
</evidence>
<dbReference type="Gene3D" id="2.30.290.10">
    <property type="entry name" value="BH3618-like"/>
    <property type="match status" value="1"/>
</dbReference>
<organism evidence="6 7">
    <name type="scientific">Helicobacter pylori NY40</name>
    <dbReference type="NCBI Taxonomy" id="1426844"/>
    <lineage>
        <taxon>Bacteria</taxon>
        <taxon>Pseudomonadati</taxon>
        <taxon>Campylobacterota</taxon>
        <taxon>Epsilonproteobacteria</taxon>
        <taxon>Campylobacterales</taxon>
        <taxon>Helicobacteraceae</taxon>
        <taxon>Helicobacter</taxon>
    </lineage>
</organism>
<reference evidence="6 7" key="1">
    <citation type="submission" date="2013-11" db="EMBL/GenBank/DDBJ databases">
        <title>Estimation of Helicobacter pylori bacteriophage ecology using H. pylori isolates.</title>
        <authorList>
            <person name="Uchiyama J."/>
            <person name="Takemura-Uchiyama I."/>
            <person name="Ujihara T."/>
            <person name="Matsuzaki S."/>
        </authorList>
    </citation>
    <scope>NUCLEOTIDE SEQUENCE [LARGE SCALE GENOMIC DNA]</scope>
    <source>
        <strain evidence="6 7">NY40</strain>
    </source>
</reference>
<keyword evidence="6" id="KW-0966">Cell projection</keyword>
<dbReference type="GO" id="GO:0005737">
    <property type="term" value="C:cytoplasm"/>
    <property type="evidence" value="ECO:0007669"/>
    <property type="project" value="UniProtKB-SubCell"/>
</dbReference>
<keyword evidence="3 5" id="KW-0810">Translation regulation</keyword>
<dbReference type="InterPro" id="IPR003775">
    <property type="entry name" value="Flagellar_assembly_factor_FliW"/>
</dbReference>
<dbReference type="AlphaFoldDB" id="A0A060PRH6"/>
<protein>
    <recommendedName>
        <fullName evidence="5">Flagellar assembly factor FliW</fullName>
    </recommendedName>
</protein>
<dbReference type="Pfam" id="PF02623">
    <property type="entry name" value="FliW"/>
    <property type="match status" value="1"/>
</dbReference>
<gene>
    <name evidence="5" type="primary">fliW</name>
    <name evidence="6" type="ORF">NY40_0134</name>
</gene>
<dbReference type="HOGENOM" id="CLU_112356_2_1_7"/>
<comment type="subunit">
    <text evidence="5">Interacts with translational regulator CsrA and flagellin(s).</text>
</comment>
<dbReference type="InterPro" id="IPR024046">
    <property type="entry name" value="Flagellar_assmbl_FliW_dom_sf"/>
</dbReference>
<comment type="subcellular location">
    <subcellularLocation>
        <location evidence="5">Cytoplasm</location>
    </subcellularLocation>
</comment>